<protein>
    <submittedName>
        <fullName evidence="1">Zf-BED domain-containing protein</fullName>
    </submittedName>
</protein>
<dbReference type="InParanoid" id="A0A1Q3AU31"/>
<dbReference type="InterPro" id="IPR053031">
    <property type="entry name" value="Cuticle_assoc_protein"/>
</dbReference>
<dbReference type="OrthoDB" id="1937726at2759"/>
<dbReference type="PANTHER" id="PTHR34396:SF25">
    <property type="entry name" value="BOUNDARY ELEMENT ASSOCIATED FACTOR"/>
    <property type="match status" value="1"/>
</dbReference>
<dbReference type="AlphaFoldDB" id="A0A1Q3AU31"/>
<dbReference type="GO" id="GO:1990837">
    <property type="term" value="F:sequence-specific double-stranded DNA binding"/>
    <property type="evidence" value="ECO:0007669"/>
    <property type="project" value="TreeGrafter"/>
</dbReference>
<reference evidence="2" key="1">
    <citation type="submission" date="2016-04" db="EMBL/GenBank/DDBJ databases">
        <title>Cephalotus genome sequencing.</title>
        <authorList>
            <person name="Fukushima K."/>
            <person name="Hasebe M."/>
            <person name="Fang X."/>
        </authorList>
    </citation>
    <scope>NUCLEOTIDE SEQUENCE [LARGE SCALE GENOMIC DNA]</scope>
    <source>
        <strain evidence="2">cv. St1</strain>
    </source>
</reference>
<gene>
    <name evidence="1" type="ORF">CFOL_v3_02716</name>
</gene>
<dbReference type="Proteomes" id="UP000187406">
    <property type="component" value="Unassembled WGS sequence"/>
</dbReference>
<dbReference type="SMART" id="SM00614">
    <property type="entry name" value="ZnF_BED"/>
    <property type="match status" value="1"/>
</dbReference>
<proteinExistence type="predicted"/>
<evidence type="ECO:0000313" key="2">
    <source>
        <dbReference type="Proteomes" id="UP000187406"/>
    </source>
</evidence>
<feature type="non-terminal residue" evidence="1">
    <location>
        <position position="1"/>
    </location>
</feature>
<evidence type="ECO:0000313" key="1">
    <source>
        <dbReference type="EMBL" id="GAV59185.1"/>
    </source>
</evidence>
<accession>A0A1Q3AU31</accession>
<name>A0A1Q3AU31_CEPFO</name>
<sequence length="100" mass="11766">KKLTSEVWNHFERKNIDGKRKSIFHYCKKELGADSRNVTSHLREHIKRCPKRVTKDLHQMVLTTNKNKAEGKMSIGNYAYDPDVARRELANMIILSIHYL</sequence>
<dbReference type="PANTHER" id="PTHR34396">
    <property type="entry name" value="OS03G0264950 PROTEIN-RELATED"/>
    <property type="match status" value="1"/>
</dbReference>
<organism evidence="1 2">
    <name type="scientific">Cephalotus follicularis</name>
    <name type="common">Albany pitcher plant</name>
    <dbReference type="NCBI Taxonomy" id="3775"/>
    <lineage>
        <taxon>Eukaryota</taxon>
        <taxon>Viridiplantae</taxon>
        <taxon>Streptophyta</taxon>
        <taxon>Embryophyta</taxon>
        <taxon>Tracheophyta</taxon>
        <taxon>Spermatophyta</taxon>
        <taxon>Magnoliopsida</taxon>
        <taxon>eudicotyledons</taxon>
        <taxon>Gunneridae</taxon>
        <taxon>Pentapetalae</taxon>
        <taxon>rosids</taxon>
        <taxon>fabids</taxon>
        <taxon>Oxalidales</taxon>
        <taxon>Cephalotaceae</taxon>
        <taxon>Cephalotus</taxon>
    </lineage>
</organism>
<dbReference type="GO" id="GO:0006357">
    <property type="term" value="P:regulation of transcription by RNA polymerase II"/>
    <property type="evidence" value="ECO:0007669"/>
    <property type="project" value="TreeGrafter"/>
</dbReference>
<dbReference type="GO" id="GO:0005634">
    <property type="term" value="C:nucleus"/>
    <property type="evidence" value="ECO:0007669"/>
    <property type="project" value="TreeGrafter"/>
</dbReference>
<keyword evidence="2" id="KW-1185">Reference proteome</keyword>
<dbReference type="EMBL" id="BDDD01000100">
    <property type="protein sequence ID" value="GAV59185.1"/>
    <property type="molecule type" value="Genomic_DNA"/>
</dbReference>
<comment type="caution">
    <text evidence="1">The sequence shown here is derived from an EMBL/GenBank/DDBJ whole genome shotgun (WGS) entry which is preliminary data.</text>
</comment>